<dbReference type="Pfam" id="PF01509">
    <property type="entry name" value="TruB_N"/>
    <property type="match status" value="1"/>
</dbReference>
<dbReference type="PANTHER" id="PTHR13767:SF2">
    <property type="entry name" value="PSEUDOURIDYLATE SYNTHASE TRUB1"/>
    <property type="match status" value="1"/>
</dbReference>
<protein>
    <recommendedName>
        <fullName evidence="2">tRNA pseudouridine(55) synthase</fullName>
        <ecNumber evidence="2">5.4.99.25</ecNumber>
    </recommendedName>
</protein>
<accession>A0ABC8M4J2</accession>
<keyword evidence="3" id="KW-0819">tRNA processing</keyword>
<dbReference type="EMBL" id="CAKOAT010932932">
    <property type="protein sequence ID" value="CAH8391182.1"/>
    <property type="molecule type" value="Genomic_DNA"/>
</dbReference>
<dbReference type="AlphaFoldDB" id="A0ABC8M4J2"/>
<feature type="region of interest" description="Disordered" evidence="5">
    <location>
        <begin position="86"/>
        <end position="110"/>
    </location>
</feature>
<dbReference type="InterPro" id="IPR014780">
    <property type="entry name" value="tRNA_psdUridine_synth_TruB"/>
</dbReference>
<dbReference type="GO" id="GO:0160148">
    <property type="term" value="F:tRNA pseudouridine(55) synthase activity"/>
    <property type="evidence" value="ECO:0007669"/>
    <property type="project" value="UniProtKB-EC"/>
</dbReference>
<reference evidence="7 8" key="1">
    <citation type="submission" date="2022-03" db="EMBL/GenBank/DDBJ databases">
        <authorList>
            <person name="Macdonald S."/>
            <person name="Ahmed S."/>
            <person name="Newling K."/>
        </authorList>
    </citation>
    <scope>NUCLEOTIDE SEQUENCE [LARGE SCALE GENOMIC DNA]</scope>
</reference>
<name>A0ABC8M4J2_ERUVS</name>
<organism evidence="7 8">
    <name type="scientific">Eruca vesicaria subsp. sativa</name>
    <name type="common">Garden rocket</name>
    <name type="synonym">Eruca sativa</name>
    <dbReference type="NCBI Taxonomy" id="29727"/>
    <lineage>
        <taxon>Eukaryota</taxon>
        <taxon>Viridiplantae</taxon>
        <taxon>Streptophyta</taxon>
        <taxon>Embryophyta</taxon>
        <taxon>Tracheophyta</taxon>
        <taxon>Spermatophyta</taxon>
        <taxon>Magnoliopsida</taxon>
        <taxon>eudicotyledons</taxon>
        <taxon>Gunneridae</taxon>
        <taxon>Pentapetalae</taxon>
        <taxon>rosids</taxon>
        <taxon>malvids</taxon>
        <taxon>Brassicales</taxon>
        <taxon>Brassicaceae</taxon>
        <taxon>Brassiceae</taxon>
        <taxon>Eruca</taxon>
    </lineage>
</organism>
<keyword evidence="4" id="KW-0413">Isomerase</keyword>
<comment type="similarity">
    <text evidence="1">Belongs to the pseudouridine synthase TruB family.</text>
</comment>
<dbReference type="InterPro" id="IPR020103">
    <property type="entry name" value="PsdUridine_synth_cat_dom_sf"/>
</dbReference>
<evidence type="ECO:0000256" key="2">
    <source>
        <dbReference type="ARBA" id="ARBA00012787"/>
    </source>
</evidence>
<evidence type="ECO:0000256" key="1">
    <source>
        <dbReference type="ARBA" id="ARBA00008999"/>
    </source>
</evidence>
<evidence type="ECO:0000313" key="8">
    <source>
        <dbReference type="Proteomes" id="UP001642260"/>
    </source>
</evidence>
<dbReference type="GO" id="GO:0008033">
    <property type="term" value="P:tRNA processing"/>
    <property type="evidence" value="ECO:0007669"/>
    <property type="project" value="UniProtKB-KW"/>
</dbReference>
<dbReference type="Proteomes" id="UP001642260">
    <property type="component" value="Unassembled WGS sequence"/>
</dbReference>
<dbReference type="EC" id="5.4.99.25" evidence="2"/>
<feature type="domain" description="Pseudouridine synthase II N-terminal" evidence="6">
    <location>
        <begin position="220"/>
        <end position="325"/>
    </location>
</feature>
<gene>
    <name evidence="7" type="ORF">ERUC_LOCUS43665</name>
</gene>
<evidence type="ECO:0000256" key="5">
    <source>
        <dbReference type="SAM" id="MobiDB-lite"/>
    </source>
</evidence>
<comment type="caution">
    <text evidence="7">The sequence shown here is derived from an EMBL/GenBank/DDBJ whole genome shotgun (WGS) entry which is preliminary data.</text>
</comment>
<proteinExistence type="inferred from homology"/>
<feature type="compositionally biased region" description="Polar residues" evidence="5">
    <location>
        <begin position="99"/>
        <end position="109"/>
    </location>
</feature>
<dbReference type="Gene3D" id="3.30.2350.10">
    <property type="entry name" value="Pseudouridine synthase"/>
    <property type="match status" value="1"/>
</dbReference>
<evidence type="ECO:0000313" key="7">
    <source>
        <dbReference type="EMBL" id="CAH8391182.1"/>
    </source>
</evidence>
<dbReference type="SUPFAM" id="SSF55120">
    <property type="entry name" value="Pseudouridine synthase"/>
    <property type="match status" value="1"/>
</dbReference>
<evidence type="ECO:0000256" key="3">
    <source>
        <dbReference type="ARBA" id="ARBA00022694"/>
    </source>
</evidence>
<evidence type="ECO:0000256" key="4">
    <source>
        <dbReference type="ARBA" id="ARBA00023235"/>
    </source>
</evidence>
<dbReference type="InterPro" id="IPR002501">
    <property type="entry name" value="PsdUridine_synth_N"/>
</dbReference>
<evidence type="ECO:0000259" key="6">
    <source>
        <dbReference type="Pfam" id="PF01509"/>
    </source>
</evidence>
<sequence>MRKVILVIFSITSTQWQTPNYDTEKSLRFLKEHGFCSSLARFLNLKSIIINGDCIITTKHQPFLFSTFLPSTIRLTVTILRPPPLIPTPKYSPSRRNRNQTNPKTQSNPVLKLPHRQTRYEKPVKGIISSDVDRTILIGESGISYKLPCAPFEFQFSYSETPNAKPVGIREPAFMSFDPPTMPMPRPRNGELPSRWDGPNGTVVLVNKPQRINFFYRFCISQVGHAGTLDPMATGLLIVCVGKATKVVDRYQGMIKGYRGVIQRESWEHIKDNDIKKALTSFLGEIWQVPPMFSAIKKLYDKARRGETVELSPRHTSIFQFDVERSLDDSYAHLTALRQDSIAEYFANDAWEFNDLEVAITKNYF</sequence>
<keyword evidence="8" id="KW-1185">Reference proteome</keyword>
<dbReference type="PANTHER" id="PTHR13767">
    <property type="entry name" value="TRNA-PSEUDOURIDINE SYNTHASE"/>
    <property type="match status" value="1"/>
</dbReference>